<evidence type="ECO:0000259" key="3">
    <source>
        <dbReference type="PROSITE" id="PS50113"/>
    </source>
</evidence>
<evidence type="ECO:0000256" key="1">
    <source>
        <dbReference type="SAM" id="MobiDB-lite"/>
    </source>
</evidence>
<evidence type="ECO:0000259" key="4">
    <source>
        <dbReference type="PROSITE" id="PS50883"/>
    </source>
</evidence>
<dbReference type="SMART" id="SM00086">
    <property type="entry name" value="PAC"/>
    <property type="match status" value="2"/>
</dbReference>
<evidence type="ECO:0000259" key="2">
    <source>
        <dbReference type="PROSITE" id="PS50112"/>
    </source>
</evidence>
<dbReference type="SUPFAM" id="SSF55785">
    <property type="entry name" value="PYP-like sensor domain (PAS domain)"/>
    <property type="match status" value="2"/>
</dbReference>
<dbReference type="InterPro" id="IPR001633">
    <property type="entry name" value="EAL_dom"/>
</dbReference>
<dbReference type="Gene3D" id="3.20.20.450">
    <property type="entry name" value="EAL domain"/>
    <property type="match status" value="1"/>
</dbReference>
<dbReference type="InterPro" id="IPR052155">
    <property type="entry name" value="Biofilm_reg_signaling"/>
</dbReference>
<protein>
    <submittedName>
        <fullName evidence="6">EAL domain-containing protein</fullName>
    </submittedName>
</protein>
<dbReference type="InterPro" id="IPR000160">
    <property type="entry name" value="GGDEF_dom"/>
</dbReference>
<dbReference type="Gene3D" id="3.30.450.20">
    <property type="entry name" value="PAS domain"/>
    <property type="match status" value="2"/>
</dbReference>
<dbReference type="SMART" id="SM00091">
    <property type="entry name" value="PAS"/>
    <property type="match status" value="2"/>
</dbReference>
<dbReference type="PANTHER" id="PTHR44757">
    <property type="entry name" value="DIGUANYLATE CYCLASE DGCP"/>
    <property type="match status" value="1"/>
</dbReference>
<dbReference type="InterPro" id="IPR001610">
    <property type="entry name" value="PAC"/>
</dbReference>
<dbReference type="InterPro" id="IPR043128">
    <property type="entry name" value="Rev_trsase/Diguanyl_cyclase"/>
</dbReference>
<dbReference type="SUPFAM" id="SSF55073">
    <property type="entry name" value="Nucleotide cyclase"/>
    <property type="match status" value="1"/>
</dbReference>
<dbReference type="SMART" id="SM00267">
    <property type="entry name" value="GGDEF"/>
    <property type="match status" value="1"/>
</dbReference>
<feature type="region of interest" description="Disordered" evidence="1">
    <location>
        <begin position="1"/>
        <end position="25"/>
    </location>
</feature>
<feature type="compositionally biased region" description="Basic and acidic residues" evidence="1">
    <location>
        <begin position="1"/>
        <end position="14"/>
    </location>
</feature>
<dbReference type="InterPro" id="IPR000700">
    <property type="entry name" value="PAS-assoc_C"/>
</dbReference>
<dbReference type="Pfam" id="PF00990">
    <property type="entry name" value="GGDEF"/>
    <property type="match status" value="1"/>
</dbReference>
<dbReference type="Gene3D" id="3.30.70.270">
    <property type="match status" value="1"/>
</dbReference>
<dbReference type="PROSITE" id="PS50887">
    <property type="entry name" value="GGDEF"/>
    <property type="match status" value="1"/>
</dbReference>
<dbReference type="SMART" id="SM00052">
    <property type="entry name" value="EAL"/>
    <property type="match status" value="1"/>
</dbReference>
<sequence>MDHNDPIGDHKEEQTNAIHSDVGHPEMDCTGNRWNHIPDHDPEKILINEKTVYAVDQAMNVVLTDLDGNILYGNQNIFDLTLYTPEELLGKSTKIFNAGYHSKEFFQEMWETIQAGKIWRGDIKNRRKDGKIIWVRLIITPLLDQIGKPFQFLALKEDITEKKEMEFRLAQKDKQLSALTKNSYDIVGIIDKDGSISYLNPAFERVLGFSTFDTIGKNFVDYLHSEDASLGKNILQHLAEHPNQSIRHQLKFKHKDRSIRWCDVAFNNYLDDPYIHGIVFNLRDFTKQKEASDIVDHLANYDYLTGLPNRRHFESQLRDSLKSAKMKQTQMAVVFLDLDGFKNINDTLGHEIGDGLLKEVGHRLSSIVDCNTFVGRLGGDEFSIIIQSIPNKNYLLGVAEALVQSFCIPFTVGEYELNISSSIGISIFPDAGEDIKTLLKHADIAMYHAKHSGKNHYQIYQQSMDRDSYKLFLLKNDLTKALEKEQFFMVYQPKIGPDGKEVVGAEAYIRWSHPELGFITHLEFIHFAEESGFIIPLGEWILKTVSRQMKAWQDQGYPPLKVSVNISVMQLMCRHFLKDVKKILAETGLEAKWLEFEINEAVLSHKEKQVKKSLDGIKKLGISLALDHFGTGYSALNFVVKHQFNVIKIDHHMIDDIVNNGECSHNVALEMVKLIQKLHIEVIAVGVETAHQFAFLANKGFDAYQGFYFSKPMEKEQFAKKFLSSAPCLRIANQYGEITNTDV</sequence>
<accession>A0ABS1TQG6</accession>
<reference evidence="6 7" key="1">
    <citation type="submission" date="2021-01" db="EMBL/GenBank/DDBJ databases">
        <title>Genome public.</title>
        <authorList>
            <person name="Liu C."/>
            <person name="Sun Q."/>
        </authorList>
    </citation>
    <scope>NUCLEOTIDE SEQUENCE [LARGE SCALE GENOMIC DNA]</scope>
    <source>
        <strain evidence="6 7">YIM B02564</strain>
    </source>
</reference>
<dbReference type="PROSITE" id="PS50883">
    <property type="entry name" value="EAL"/>
    <property type="match status" value="1"/>
</dbReference>
<feature type="domain" description="EAL" evidence="4">
    <location>
        <begin position="471"/>
        <end position="726"/>
    </location>
</feature>
<dbReference type="NCBIfam" id="TIGR00229">
    <property type="entry name" value="sensory_box"/>
    <property type="match status" value="2"/>
</dbReference>
<dbReference type="Pfam" id="PF00563">
    <property type="entry name" value="EAL"/>
    <property type="match status" value="1"/>
</dbReference>
<keyword evidence="7" id="KW-1185">Reference proteome</keyword>
<dbReference type="Pfam" id="PF00989">
    <property type="entry name" value="PAS"/>
    <property type="match status" value="1"/>
</dbReference>
<dbReference type="PROSITE" id="PS50113">
    <property type="entry name" value="PAC"/>
    <property type="match status" value="1"/>
</dbReference>
<dbReference type="InterPro" id="IPR013767">
    <property type="entry name" value="PAS_fold"/>
</dbReference>
<dbReference type="PANTHER" id="PTHR44757:SF2">
    <property type="entry name" value="BIOFILM ARCHITECTURE MAINTENANCE PROTEIN MBAA"/>
    <property type="match status" value="1"/>
</dbReference>
<evidence type="ECO:0000313" key="7">
    <source>
        <dbReference type="Proteomes" id="UP000623967"/>
    </source>
</evidence>
<dbReference type="CDD" id="cd01948">
    <property type="entry name" value="EAL"/>
    <property type="match status" value="1"/>
</dbReference>
<dbReference type="InterPro" id="IPR000014">
    <property type="entry name" value="PAS"/>
</dbReference>
<dbReference type="PROSITE" id="PS50112">
    <property type="entry name" value="PAS"/>
    <property type="match status" value="2"/>
</dbReference>
<dbReference type="Pfam" id="PF13426">
    <property type="entry name" value="PAS_9"/>
    <property type="match status" value="1"/>
</dbReference>
<comment type="caution">
    <text evidence="6">The sequence shown here is derived from an EMBL/GenBank/DDBJ whole genome shotgun (WGS) entry which is preliminary data.</text>
</comment>
<evidence type="ECO:0000259" key="5">
    <source>
        <dbReference type="PROSITE" id="PS50887"/>
    </source>
</evidence>
<dbReference type="EMBL" id="JAESWB010000181">
    <property type="protein sequence ID" value="MBL4953284.1"/>
    <property type="molecule type" value="Genomic_DNA"/>
</dbReference>
<feature type="domain" description="PAC" evidence="3">
    <location>
        <begin position="119"/>
        <end position="171"/>
    </location>
</feature>
<name>A0ABS1TQG6_9BACI</name>
<dbReference type="NCBIfam" id="TIGR00254">
    <property type="entry name" value="GGDEF"/>
    <property type="match status" value="1"/>
</dbReference>
<dbReference type="CDD" id="cd01949">
    <property type="entry name" value="GGDEF"/>
    <property type="match status" value="1"/>
</dbReference>
<feature type="domain" description="PAS" evidence="2">
    <location>
        <begin position="172"/>
        <end position="242"/>
    </location>
</feature>
<evidence type="ECO:0000313" key="6">
    <source>
        <dbReference type="EMBL" id="MBL4953284.1"/>
    </source>
</evidence>
<dbReference type="SUPFAM" id="SSF141868">
    <property type="entry name" value="EAL domain-like"/>
    <property type="match status" value="1"/>
</dbReference>
<dbReference type="InterPro" id="IPR029787">
    <property type="entry name" value="Nucleotide_cyclase"/>
</dbReference>
<feature type="domain" description="GGDEF" evidence="5">
    <location>
        <begin position="329"/>
        <end position="462"/>
    </location>
</feature>
<dbReference type="Proteomes" id="UP000623967">
    <property type="component" value="Unassembled WGS sequence"/>
</dbReference>
<dbReference type="RefSeq" id="WP_202654538.1">
    <property type="nucleotide sequence ID" value="NZ_JAESWB010000181.1"/>
</dbReference>
<dbReference type="CDD" id="cd00130">
    <property type="entry name" value="PAS"/>
    <property type="match status" value="2"/>
</dbReference>
<organism evidence="6 7">
    <name type="scientific">Neobacillus paridis</name>
    <dbReference type="NCBI Taxonomy" id="2803862"/>
    <lineage>
        <taxon>Bacteria</taxon>
        <taxon>Bacillati</taxon>
        <taxon>Bacillota</taxon>
        <taxon>Bacilli</taxon>
        <taxon>Bacillales</taxon>
        <taxon>Bacillaceae</taxon>
        <taxon>Neobacillus</taxon>
    </lineage>
</organism>
<gene>
    <name evidence="6" type="ORF">JK635_13800</name>
</gene>
<proteinExistence type="predicted"/>
<dbReference type="InterPro" id="IPR035965">
    <property type="entry name" value="PAS-like_dom_sf"/>
</dbReference>
<dbReference type="InterPro" id="IPR035919">
    <property type="entry name" value="EAL_sf"/>
</dbReference>
<feature type="domain" description="PAS" evidence="2">
    <location>
        <begin position="61"/>
        <end position="92"/>
    </location>
</feature>